<dbReference type="OrthoDB" id="1885111at2759"/>
<protein>
    <submittedName>
        <fullName evidence="8">40S ribosomal protein S15-like isoform 1</fullName>
    </submittedName>
</protein>
<accession>A0A6A2XQ42</accession>
<keyword evidence="6" id="KW-0175">Coiled coil</keyword>
<dbReference type="InterPro" id="IPR036638">
    <property type="entry name" value="HLH_DNA-bd_sf"/>
</dbReference>
<evidence type="ECO:0000256" key="1">
    <source>
        <dbReference type="ARBA" id="ARBA00004123"/>
    </source>
</evidence>
<dbReference type="SMART" id="SM00353">
    <property type="entry name" value="HLH"/>
    <property type="match status" value="1"/>
</dbReference>
<dbReference type="PANTHER" id="PTHR46665">
    <property type="entry name" value="TRANSCRIPTION FACTOR BHLH041-RELATED-RELATED"/>
    <property type="match status" value="1"/>
</dbReference>
<evidence type="ECO:0000256" key="2">
    <source>
        <dbReference type="ARBA" id="ARBA00023015"/>
    </source>
</evidence>
<feature type="coiled-coil region" evidence="6">
    <location>
        <begin position="117"/>
        <end position="144"/>
    </location>
</feature>
<dbReference type="PANTHER" id="PTHR46665:SF6">
    <property type="entry name" value="TRANSCRIPTION FACTOR BHLH92"/>
    <property type="match status" value="1"/>
</dbReference>
<keyword evidence="3" id="KW-0238">DNA-binding</keyword>
<dbReference type="InterPro" id="IPR045239">
    <property type="entry name" value="bHLH95_bHLH"/>
</dbReference>
<evidence type="ECO:0000256" key="6">
    <source>
        <dbReference type="SAM" id="Coils"/>
    </source>
</evidence>
<dbReference type="InterPro" id="IPR044658">
    <property type="entry name" value="bHLH92/bHLH041-like"/>
</dbReference>
<evidence type="ECO:0000259" key="7">
    <source>
        <dbReference type="PROSITE" id="PS50888"/>
    </source>
</evidence>
<comment type="caution">
    <text evidence="8">The sequence shown here is derived from an EMBL/GenBank/DDBJ whole genome shotgun (WGS) entry which is preliminary data.</text>
</comment>
<evidence type="ECO:0000313" key="8">
    <source>
        <dbReference type="EMBL" id="KAE8677652.1"/>
    </source>
</evidence>
<dbReference type="Gene3D" id="4.10.280.10">
    <property type="entry name" value="Helix-loop-helix DNA-binding domain"/>
    <property type="match status" value="1"/>
</dbReference>
<organism evidence="8 9">
    <name type="scientific">Hibiscus syriacus</name>
    <name type="common">Rose of Sharon</name>
    <dbReference type="NCBI Taxonomy" id="106335"/>
    <lineage>
        <taxon>Eukaryota</taxon>
        <taxon>Viridiplantae</taxon>
        <taxon>Streptophyta</taxon>
        <taxon>Embryophyta</taxon>
        <taxon>Tracheophyta</taxon>
        <taxon>Spermatophyta</taxon>
        <taxon>Magnoliopsida</taxon>
        <taxon>eudicotyledons</taxon>
        <taxon>Gunneridae</taxon>
        <taxon>Pentapetalae</taxon>
        <taxon>rosids</taxon>
        <taxon>malvids</taxon>
        <taxon>Malvales</taxon>
        <taxon>Malvaceae</taxon>
        <taxon>Malvoideae</taxon>
        <taxon>Hibiscus</taxon>
    </lineage>
</organism>
<keyword evidence="5" id="KW-0539">Nucleus</keyword>
<dbReference type="CDD" id="cd11393">
    <property type="entry name" value="bHLH_AtbHLH_like"/>
    <property type="match status" value="1"/>
</dbReference>
<evidence type="ECO:0000256" key="5">
    <source>
        <dbReference type="ARBA" id="ARBA00023242"/>
    </source>
</evidence>
<comment type="subcellular location">
    <subcellularLocation>
        <location evidence="1">Nucleus</location>
    </subcellularLocation>
</comment>
<evidence type="ECO:0000313" key="9">
    <source>
        <dbReference type="Proteomes" id="UP000436088"/>
    </source>
</evidence>
<proteinExistence type="predicted"/>
<evidence type="ECO:0000256" key="3">
    <source>
        <dbReference type="ARBA" id="ARBA00023125"/>
    </source>
</evidence>
<dbReference type="AlphaFoldDB" id="A0A6A2XQ42"/>
<gene>
    <name evidence="8" type="ORF">F3Y22_tig00111504pilonHSYRG00085</name>
</gene>
<dbReference type="PROSITE" id="PS50888">
    <property type="entry name" value="BHLH"/>
    <property type="match status" value="1"/>
</dbReference>
<feature type="domain" description="BHLH" evidence="7">
    <location>
        <begin position="72"/>
        <end position="121"/>
    </location>
</feature>
<dbReference type="GO" id="GO:0005634">
    <property type="term" value="C:nucleus"/>
    <property type="evidence" value="ECO:0007669"/>
    <property type="project" value="UniProtKB-SubCell"/>
</dbReference>
<dbReference type="Proteomes" id="UP000436088">
    <property type="component" value="Unassembled WGS sequence"/>
</dbReference>
<evidence type="ECO:0000256" key="4">
    <source>
        <dbReference type="ARBA" id="ARBA00023163"/>
    </source>
</evidence>
<dbReference type="Pfam" id="PF00010">
    <property type="entry name" value="HLH"/>
    <property type="match status" value="1"/>
</dbReference>
<keyword evidence="4" id="KW-0804">Transcription</keyword>
<dbReference type="EMBL" id="VEPZ02001356">
    <property type="protein sequence ID" value="KAE8677652.1"/>
    <property type="molecule type" value="Genomic_DNA"/>
</dbReference>
<keyword evidence="9" id="KW-1185">Reference proteome</keyword>
<dbReference type="GO" id="GO:0003677">
    <property type="term" value="F:DNA binding"/>
    <property type="evidence" value="ECO:0007669"/>
    <property type="project" value="UniProtKB-KW"/>
</dbReference>
<name>A0A6A2XQ42_HIBSY</name>
<dbReference type="SUPFAM" id="SSF47459">
    <property type="entry name" value="HLH, helix-loop-helix DNA-binding domain"/>
    <property type="match status" value="1"/>
</dbReference>
<dbReference type="GO" id="GO:0046983">
    <property type="term" value="F:protein dimerization activity"/>
    <property type="evidence" value="ECO:0007669"/>
    <property type="project" value="InterPro"/>
</dbReference>
<reference evidence="8" key="1">
    <citation type="submission" date="2019-09" db="EMBL/GenBank/DDBJ databases">
        <title>Draft genome information of white flower Hibiscus syriacus.</title>
        <authorList>
            <person name="Kim Y.-M."/>
        </authorList>
    </citation>
    <scope>NUCLEOTIDE SEQUENCE [LARGE SCALE GENOMIC DNA]</scope>
    <source>
        <strain evidence="8">YM2019G1</strain>
    </source>
</reference>
<dbReference type="InterPro" id="IPR011598">
    <property type="entry name" value="bHLH_dom"/>
</dbReference>
<keyword evidence="2" id="KW-0805">Transcription regulation</keyword>
<sequence>MDQLMKLLLHGENEISWYQTLPPVSLSAFQPYSMTPRVETAGCNNAGNMNRRMIAFLRVNVRVSTTAADDKRRNLKHKLNERLRREKEKNCYFALYSMLPPGTKNDKKSIVQMASMRVQELELVKDLERKNKELQAKNEGNKIRVRIDDPTYGIDSLIEALKCLKTLDSKPRMIRSNFTNQEFLAVLDTATEMRAADMENAVNRAMQEARRKPGATWMG</sequence>
<dbReference type="GO" id="GO:0005840">
    <property type="term" value="C:ribosome"/>
    <property type="evidence" value="ECO:0007669"/>
    <property type="project" value="UniProtKB-KW"/>
</dbReference>